<feature type="signal peptide" evidence="1">
    <location>
        <begin position="1"/>
        <end position="28"/>
    </location>
</feature>
<evidence type="ECO:0000313" key="2">
    <source>
        <dbReference type="EMBL" id="WPJ97242.1"/>
    </source>
</evidence>
<organism evidence="2 3">
    <name type="scientific">Coraliomargarita algicola</name>
    <dbReference type="NCBI Taxonomy" id="3092156"/>
    <lineage>
        <taxon>Bacteria</taxon>
        <taxon>Pseudomonadati</taxon>
        <taxon>Verrucomicrobiota</taxon>
        <taxon>Opitutia</taxon>
        <taxon>Puniceicoccales</taxon>
        <taxon>Coraliomargaritaceae</taxon>
        <taxon>Coraliomargarita</taxon>
    </lineage>
</organism>
<reference evidence="2 3" key="1">
    <citation type="submission" date="2023-11" db="EMBL/GenBank/DDBJ databases">
        <title>Coraliomargarita sp. nov., isolated from marine algae.</title>
        <authorList>
            <person name="Lee J.K."/>
            <person name="Baek J.H."/>
            <person name="Kim J.M."/>
            <person name="Choi D.G."/>
            <person name="Jeon C.O."/>
        </authorList>
    </citation>
    <scope>NUCLEOTIDE SEQUENCE [LARGE SCALE GENOMIC DNA]</scope>
    <source>
        <strain evidence="2 3">J2-16</strain>
    </source>
</reference>
<protein>
    <recommendedName>
        <fullName evidence="4">PEP-CTERM protein-sorting domain-containing protein</fullName>
    </recommendedName>
</protein>
<sequence length="255" mass="26697">MNTKINSDLLNRRGLSAFAAILSLGVLASGASASVVVADYDFSGGSAASGDTDSFTTAGDYIGTVSPNTSTYSGISSGSNNAFFFSFQTEGSLSNAITANDYHSFTLDVETGGATVSLDSLEFDQAFWNTHPTLTFSVSVLSSFDGFATAGDLLGTYTIDGADYDSGSGSDLDVSTTVAQFIDLSGITEFQELSSDVEFRFYFYDTSSATDRTHRIDNVVLTASSVIPEPSSFALVLAFASMGASVFLKRGSRNA</sequence>
<keyword evidence="3" id="KW-1185">Reference proteome</keyword>
<evidence type="ECO:0000313" key="3">
    <source>
        <dbReference type="Proteomes" id="UP001324993"/>
    </source>
</evidence>
<dbReference type="PROSITE" id="PS51318">
    <property type="entry name" value="TAT"/>
    <property type="match status" value="1"/>
</dbReference>
<dbReference type="InterPro" id="IPR006311">
    <property type="entry name" value="TAT_signal"/>
</dbReference>
<dbReference type="RefSeq" id="WP_319834087.1">
    <property type="nucleotide sequence ID" value="NZ_CP138858.1"/>
</dbReference>
<name>A0ABZ0RNZ3_9BACT</name>
<feature type="chain" id="PRO_5045466966" description="PEP-CTERM protein-sorting domain-containing protein" evidence="1">
    <location>
        <begin position="29"/>
        <end position="255"/>
    </location>
</feature>
<evidence type="ECO:0000256" key="1">
    <source>
        <dbReference type="SAM" id="SignalP"/>
    </source>
</evidence>
<dbReference type="EMBL" id="CP138858">
    <property type="protein sequence ID" value="WPJ97242.1"/>
    <property type="molecule type" value="Genomic_DNA"/>
</dbReference>
<evidence type="ECO:0008006" key="4">
    <source>
        <dbReference type="Google" id="ProtNLM"/>
    </source>
</evidence>
<gene>
    <name evidence="2" type="ORF">SH580_05915</name>
</gene>
<proteinExistence type="predicted"/>
<keyword evidence="1" id="KW-0732">Signal</keyword>
<accession>A0ABZ0RNZ3</accession>
<dbReference type="Proteomes" id="UP001324993">
    <property type="component" value="Chromosome"/>
</dbReference>